<dbReference type="Proteomes" id="UP000441797">
    <property type="component" value="Unassembled WGS sequence"/>
</dbReference>
<evidence type="ECO:0000313" key="2">
    <source>
        <dbReference type="Proteomes" id="UP000441797"/>
    </source>
</evidence>
<dbReference type="EMBL" id="NAPY01000027">
    <property type="protein sequence ID" value="MUL37860.1"/>
    <property type="molecule type" value="Genomic_DNA"/>
</dbReference>
<name>A0A6N8FXK7_9CHRO</name>
<accession>A0A6N8FXK7</accession>
<proteinExistence type="predicted"/>
<comment type="caution">
    <text evidence="1">The sequence shown here is derived from an EMBL/GenBank/DDBJ whole genome shotgun (WGS) entry which is preliminary data.</text>
</comment>
<organism evidence="1 2">
    <name type="scientific">Gloeocapsopsis dulcis AAB1 = 1H9</name>
    <dbReference type="NCBI Taxonomy" id="1433147"/>
    <lineage>
        <taxon>Bacteria</taxon>
        <taxon>Bacillati</taxon>
        <taxon>Cyanobacteriota</taxon>
        <taxon>Cyanophyceae</taxon>
        <taxon>Oscillatoriophycideae</taxon>
        <taxon>Chroococcales</taxon>
        <taxon>Chroococcaceae</taxon>
        <taxon>Gloeocapsopsis</taxon>
        <taxon>Gloeocapsopsis dulcis</taxon>
    </lineage>
</organism>
<sequence length="74" mass="8491">MKNYYKQWILLAKQELNGIVIDYTDPEGNHYSEPFCFQNIDEAIAYGQACIDRLIRLKSKSLIEAESSTQAISC</sequence>
<dbReference type="AlphaFoldDB" id="A0A6N8FXK7"/>
<protein>
    <submittedName>
        <fullName evidence="1">Uncharacterized protein</fullName>
    </submittedName>
</protein>
<dbReference type="OrthoDB" id="426546at2"/>
<evidence type="ECO:0000313" key="1">
    <source>
        <dbReference type="EMBL" id="MUL37860.1"/>
    </source>
</evidence>
<dbReference type="RefSeq" id="WP_105219873.1">
    <property type="nucleotide sequence ID" value="NZ_CAWNSU010000049.1"/>
</dbReference>
<reference evidence="1 2" key="1">
    <citation type="journal article" date="2019" name="Front. Microbiol.">
        <title>Genomic Features for Desiccation Tolerance and Sugar Biosynthesis in the Extremophile Gloeocapsopsis sp. UTEX B3054.</title>
        <authorList>
            <person name="Urrejola C."/>
            <person name="Alcorta J."/>
            <person name="Salas L."/>
            <person name="Vasquez M."/>
            <person name="Polz M.F."/>
            <person name="Vicuna R."/>
            <person name="Diez B."/>
        </authorList>
    </citation>
    <scope>NUCLEOTIDE SEQUENCE [LARGE SCALE GENOMIC DNA]</scope>
    <source>
        <strain evidence="1 2">1H9</strain>
    </source>
</reference>
<gene>
    <name evidence="1" type="ORF">BWI75_16380</name>
</gene>
<keyword evidence="2" id="KW-1185">Reference proteome</keyword>